<feature type="region of interest" description="Disordered" evidence="1">
    <location>
        <begin position="253"/>
        <end position="709"/>
    </location>
</feature>
<feature type="compositionally biased region" description="Polar residues" evidence="1">
    <location>
        <begin position="515"/>
        <end position="532"/>
    </location>
</feature>
<dbReference type="OrthoDB" id="348540at2759"/>
<feature type="compositionally biased region" description="Low complexity" evidence="1">
    <location>
        <begin position="1658"/>
        <end position="1683"/>
    </location>
</feature>
<feature type="compositionally biased region" description="Low complexity" evidence="1">
    <location>
        <begin position="1297"/>
        <end position="1327"/>
    </location>
</feature>
<feature type="compositionally biased region" description="Polar residues" evidence="1">
    <location>
        <begin position="1276"/>
        <end position="1292"/>
    </location>
</feature>
<feature type="region of interest" description="Disordered" evidence="1">
    <location>
        <begin position="956"/>
        <end position="1014"/>
    </location>
</feature>
<feature type="compositionally biased region" description="Low complexity" evidence="1">
    <location>
        <begin position="929"/>
        <end position="941"/>
    </location>
</feature>
<feature type="region of interest" description="Disordered" evidence="1">
    <location>
        <begin position="876"/>
        <end position="941"/>
    </location>
</feature>
<feature type="compositionally biased region" description="Basic and acidic residues" evidence="1">
    <location>
        <begin position="1127"/>
        <end position="1136"/>
    </location>
</feature>
<feature type="compositionally biased region" description="Low complexity" evidence="1">
    <location>
        <begin position="643"/>
        <end position="667"/>
    </location>
</feature>
<accession>U6JQB6</accession>
<feature type="compositionally biased region" description="Basic and acidic residues" evidence="1">
    <location>
        <begin position="668"/>
        <end position="690"/>
    </location>
</feature>
<feature type="compositionally biased region" description="Basic and acidic residues" evidence="1">
    <location>
        <begin position="1074"/>
        <end position="1088"/>
    </location>
</feature>
<dbReference type="GeneID" id="25382376"/>
<feature type="compositionally biased region" description="Polar residues" evidence="1">
    <location>
        <begin position="607"/>
        <end position="621"/>
    </location>
</feature>
<name>U6JQB6_9EIME</name>
<feature type="region of interest" description="Disordered" evidence="1">
    <location>
        <begin position="94"/>
        <end position="147"/>
    </location>
</feature>
<dbReference type="VEuPathDB" id="ToxoDB:EMH_0079460"/>
<dbReference type="EMBL" id="HG678773">
    <property type="protein sequence ID" value="CDJ27046.1"/>
    <property type="molecule type" value="Genomic_DNA"/>
</dbReference>
<feature type="compositionally biased region" description="Low complexity" evidence="1">
    <location>
        <begin position="1629"/>
        <end position="1645"/>
    </location>
</feature>
<feature type="compositionally biased region" description="Polar residues" evidence="1">
    <location>
        <begin position="472"/>
        <end position="486"/>
    </location>
</feature>
<feature type="compositionally biased region" description="Low complexity" evidence="1">
    <location>
        <begin position="1199"/>
        <end position="1208"/>
    </location>
</feature>
<feature type="compositionally biased region" description="Basic and acidic residues" evidence="1">
    <location>
        <begin position="1145"/>
        <end position="1157"/>
    </location>
</feature>
<feature type="compositionally biased region" description="Basic and acidic residues" evidence="1">
    <location>
        <begin position="622"/>
        <end position="636"/>
    </location>
</feature>
<feature type="compositionally biased region" description="Basic and acidic residues" evidence="1">
    <location>
        <begin position="537"/>
        <end position="551"/>
    </location>
</feature>
<feature type="compositionally biased region" description="Polar residues" evidence="1">
    <location>
        <begin position="122"/>
        <end position="133"/>
    </location>
</feature>
<feature type="region of interest" description="Disordered" evidence="1">
    <location>
        <begin position="1115"/>
        <end position="1337"/>
    </location>
</feature>
<proteinExistence type="predicted"/>
<feature type="compositionally biased region" description="Polar residues" evidence="1">
    <location>
        <begin position="425"/>
        <end position="449"/>
    </location>
</feature>
<feature type="compositionally biased region" description="Basic and acidic residues" evidence="1">
    <location>
        <begin position="491"/>
        <end position="512"/>
    </location>
</feature>
<protein>
    <submittedName>
        <fullName evidence="2">Uncharacterized protein</fullName>
    </submittedName>
</protein>
<feature type="compositionally biased region" description="Polar residues" evidence="1">
    <location>
        <begin position="1189"/>
        <end position="1198"/>
    </location>
</feature>
<feature type="region of interest" description="Disordered" evidence="1">
    <location>
        <begin position="1063"/>
        <end position="1088"/>
    </location>
</feature>
<feature type="compositionally biased region" description="Polar residues" evidence="1">
    <location>
        <begin position="1708"/>
        <end position="1717"/>
    </location>
</feature>
<evidence type="ECO:0000256" key="1">
    <source>
        <dbReference type="SAM" id="MobiDB-lite"/>
    </source>
</evidence>
<feature type="region of interest" description="Disordered" evidence="1">
    <location>
        <begin position="1628"/>
        <end position="1734"/>
    </location>
</feature>
<feature type="compositionally biased region" description="Low complexity" evidence="1">
    <location>
        <begin position="1158"/>
        <end position="1171"/>
    </location>
</feature>
<feature type="compositionally biased region" description="Basic and acidic residues" evidence="1">
    <location>
        <begin position="28"/>
        <end position="42"/>
    </location>
</feature>
<feature type="compositionally biased region" description="Basic and acidic residues" evidence="1">
    <location>
        <begin position="1000"/>
        <end position="1014"/>
    </location>
</feature>
<reference evidence="2" key="1">
    <citation type="submission" date="2013-10" db="EMBL/GenBank/DDBJ databases">
        <title>Genomic analysis of the causative agents of coccidiosis in chickens.</title>
        <authorList>
            <person name="Reid A.J."/>
            <person name="Blake D."/>
            <person name="Billington K."/>
            <person name="Browne H."/>
            <person name="Dunn M."/>
            <person name="Hung S."/>
            <person name="Kawahara F."/>
            <person name="Miranda-Saavedra D."/>
            <person name="Mourier T."/>
            <person name="Nagra H."/>
            <person name="Otto T.D."/>
            <person name="Rawlings N."/>
            <person name="Sanchez A."/>
            <person name="Sanders M."/>
            <person name="Subramaniam C."/>
            <person name="Tay Y."/>
            <person name="Dear P."/>
            <person name="Doerig C."/>
            <person name="Gruber A."/>
            <person name="Parkinson J."/>
            <person name="Shirley M."/>
            <person name="Wan K.L."/>
            <person name="Berriman M."/>
            <person name="Tomley F."/>
            <person name="Pain A."/>
        </authorList>
    </citation>
    <scope>NUCLEOTIDE SEQUENCE [LARGE SCALE GENOMIC DNA]</scope>
    <source>
        <strain evidence="2">Houghton</strain>
    </source>
</reference>
<gene>
    <name evidence="2" type="ORF">EMH_0079460</name>
</gene>
<feature type="compositionally biased region" description="Polar residues" evidence="1">
    <location>
        <begin position="807"/>
        <end position="827"/>
    </location>
</feature>
<feature type="compositionally biased region" description="Polar residues" evidence="1">
    <location>
        <begin position="1243"/>
        <end position="1256"/>
    </location>
</feature>
<feature type="region of interest" description="Disordered" evidence="1">
    <location>
        <begin position="743"/>
        <end position="864"/>
    </location>
</feature>
<feature type="compositionally biased region" description="Basic and acidic residues" evidence="1">
    <location>
        <begin position="290"/>
        <end position="329"/>
    </location>
</feature>
<dbReference type="RefSeq" id="XP_013349624.1">
    <property type="nucleotide sequence ID" value="XM_013494170.1"/>
</dbReference>
<reference evidence="2" key="2">
    <citation type="submission" date="2013-10" db="EMBL/GenBank/DDBJ databases">
        <authorList>
            <person name="Aslett M."/>
        </authorList>
    </citation>
    <scope>NUCLEOTIDE SEQUENCE [LARGE SCALE GENOMIC DNA]</scope>
    <source>
        <strain evidence="2">Houghton</strain>
    </source>
</reference>
<evidence type="ECO:0000313" key="2">
    <source>
        <dbReference type="EMBL" id="CDJ27046.1"/>
    </source>
</evidence>
<keyword evidence="3" id="KW-1185">Reference proteome</keyword>
<feature type="compositionally biased region" description="Low complexity" evidence="1">
    <location>
        <begin position="360"/>
        <end position="374"/>
    </location>
</feature>
<feature type="compositionally biased region" description="Low complexity" evidence="1">
    <location>
        <begin position="393"/>
        <end position="413"/>
    </location>
</feature>
<dbReference type="Proteomes" id="UP000030744">
    <property type="component" value="Unassembled WGS sequence"/>
</dbReference>
<feature type="region of interest" description="Disordered" evidence="1">
    <location>
        <begin position="1920"/>
        <end position="1946"/>
    </location>
</feature>
<feature type="compositionally biased region" description="Polar residues" evidence="1">
    <location>
        <begin position="752"/>
        <end position="761"/>
    </location>
</feature>
<feature type="compositionally biased region" description="Basic and acidic residues" evidence="1">
    <location>
        <begin position="49"/>
        <end position="66"/>
    </location>
</feature>
<evidence type="ECO:0000313" key="3">
    <source>
        <dbReference type="Proteomes" id="UP000030744"/>
    </source>
</evidence>
<feature type="compositionally biased region" description="Low complexity" evidence="1">
    <location>
        <begin position="330"/>
        <end position="342"/>
    </location>
</feature>
<feature type="compositionally biased region" description="Polar residues" evidence="1">
    <location>
        <begin position="269"/>
        <end position="280"/>
    </location>
</feature>
<feature type="compositionally biased region" description="Low complexity" evidence="1">
    <location>
        <begin position="691"/>
        <end position="700"/>
    </location>
</feature>
<sequence>MKNQETKQGHRNRLKQQQIERQQQGSKGAEHQGDRREQHDQKQQIGPFEMHEQHAYSPRHEDYEREHLASREYAASNSGEICGTDLQQQRHHTLPLDGSASSSAADRSLQGSPFAADCTDQAEGTQRRNSSQCLEEDGEKQLPPLHHMPEGWLQHEMQALLREEYQQRQIVQRREEQQHEALQQHPPLERPWVFLAQKQQEEDFRRMHQATLQQMQQELLNRHERQIQARLQEDTRTQQGDAENERQEAIRLKQQQKQNHQKQLRIQQPTGSSKARSTPITRRRTIFWQHRQEEQPKDQPLEIQNTEEKSQKQFEEEEHRLQLQREEVRQTQNQQQQQKQEQPYSPAGEKEEDTGKTPKQQEQQLGPLQQTETTYETEGVAPSQTGKQRELVQTQQQPTQTQEHAQQVQQQQQHDTAVHEEVSKLLQQSEATSPESSKQKVQQALQKDGTSAYGEEGQQKQQLLTQREGHEQQQSNADGEQTSSRQPKAWELQKGEDNPKQKGQTERDENHRGKQNQQRPYQADQQTQQHSSDGLEVPEHHGEKRLPDTRTQKHKLAQQEGRENEQQGLGVAVLPQARKQLASKEKQKITHQQQQEGVREIKHRRGQTQADNQRMRTQQHNEQPKQRWLQQKEHHQSLSRSSQPQTRVQRPQQQPQQQQQENMQEQQQRQEQKHQQQQEIHQQKEHHLERQGLQQEQQQRLNKHQEGNSTLTRAELLRLSFTPLAAVRDNELYLHHHLPNRNSSLPLGHGGATTSAQQPSSRIRLPDTPIQPHVATPRGGLNEGRRSGNAKAPPLLPQHADGRHFSKGQQSLPNQRWTPLQIPQQQSRESKLAESKSANNLFRRRNPIPPPPPPVASITQSLQHPEEQWKMAPMRGIHQPKNPRSRQRQLHQEQRRLQKQPKQPAVHLPVRVPENPAGHRETQQNAQRQNAALHQDVQQQQQLQGYYQHVPHDLAASASSKRGAKRNSRSSHSGAGEPDPFSPFVSGSRPTWAQKAVEGPPKREFRNDRDHRTEEALRMSVEAEGSVVKADLGRTDNEQAAGECIDGQDRRFGKSEMFLNRQLPDMQGYTHRRERQEQRLKEQTLEQKQRDRLNPIVLQVHQQLEQARLEFLEEQTRGQARSGRVQLVKEARKQEDQQQQSLDEAEPKQGGERHELPQPHQQQQHQQQQEQQRQEQHENSMPSPYPVCHQQQPVSGSGQLQQEQQQQQERQHPYGGHQQEQRRGHPEQQLQQGEEVRYLPRSDIQQPSQPQAPNELQHQSQQQQLPEGMERHRQHFQQQDAWPQQRARQSQHPLGMQQQVWFQQHQQQDQQYQQERLRPTQQQQQQHQPPPQEPFIYEQQYTNPPQQSQPAMPLLHPLVEQQQQQAWLQAQLHLSLQQQQHAWLLINQQRSWLLQQHHPLTPSQQHLWTLQQQQFWQQQQLLWQLQQPHAWLQQQQHIWLQHHQQAHLQQQLLHRQQNQQQHQHGLTSFQYGLNCIKPYAPPHVLSDTILGAAENAANIRHFLSCGMRMPPPWDGCIPSENMSLGFCRVCLQYVDRDRYMPPVVSATAVASSPAVMTGVEEAADDFHEQEPHQAEFLSHEQRISTASADAAGGPPGVSLLPEAASGRADCATEVHDDTFQQVNATAMFSNNNSNNSPTIHNSNNSVNDRGGIYDEYPTSSSNTSGSNSINNSRSRSRTSNTAQRNHRMNMTNWEEGDGGSNNHGDNNMATDSASFGTFQPPDFSREDSSGSSGQIDSIVETHQNQLHQHLQQQLQEGPPRSRGLVAEASAGAPNRNPTSFSALNPSAPVFVPARNTQPASPTFASAIAAAAAAANQETLAASIQGNPTAETRQWNTQQTNPRAPMNFCGQIYPTALQQQQRNQQPQQQSQNQQREPQGILEVQFPPANGQTTCDLQPNVQQPQLANQSLQHLPQSYQHLNPQRHQQQQNAPQQNEQQSNEQPAQQQHYPFPSFISSSLSDFVPFLDSSTRQGSLIVTGVCLQCWQFVVRPPVLCLLDQLRAKGIGPDATENCQPIKYEE</sequence>
<feature type="region of interest" description="Disordered" evidence="1">
    <location>
        <begin position="1"/>
        <end position="66"/>
    </location>
</feature>
<organism evidence="2 3">
    <name type="scientific">Eimeria mitis</name>
    <dbReference type="NCBI Taxonomy" id="44415"/>
    <lineage>
        <taxon>Eukaryota</taxon>
        <taxon>Sar</taxon>
        <taxon>Alveolata</taxon>
        <taxon>Apicomplexa</taxon>
        <taxon>Conoidasida</taxon>
        <taxon>Coccidia</taxon>
        <taxon>Eucoccidiorida</taxon>
        <taxon>Eimeriorina</taxon>
        <taxon>Eimeriidae</taxon>
        <taxon>Eimeria</taxon>
    </lineage>
</organism>